<sequence>MKYALLLYGDEKIWASATEEQVEAHVRFTEMLTGRGAYLGGEELDFSSTAVTLRKGSGETLRTDGPYAETVEHLGGFYLVEAKDLDEAIEFATACPEEIVEIRPVVEYQG</sequence>
<name>A0A8J3RRM9_9ACTN</name>
<dbReference type="Gene3D" id="3.30.70.1060">
    <property type="entry name" value="Dimeric alpha+beta barrel"/>
    <property type="match status" value="1"/>
</dbReference>
<protein>
    <recommendedName>
        <fullName evidence="2">YCII-related domain-containing protein</fullName>
    </recommendedName>
</protein>
<gene>
    <name evidence="3" type="ORF">Plo01_69860</name>
</gene>
<dbReference type="Pfam" id="PF03795">
    <property type="entry name" value="YCII"/>
    <property type="match status" value="1"/>
</dbReference>
<evidence type="ECO:0000256" key="1">
    <source>
        <dbReference type="ARBA" id="ARBA00007689"/>
    </source>
</evidence>
<dbReference type="SUPFAM" id="SSF54909">
    <property type="entry name" value="Dimeric alpha+beta barrel"/>
    <property type="match status" value="1"/>
</dbReference>
<evidence type="ECO:0000259" key="2">
    <source>
        <dbReference type="Pfam" id="PF03795"/>
    </source>
</evidence>
<dbReference type="InterPro" id="IPR011008">
    <property type="entry name" value="Dimeric_a/b-barrel"/>
</dbReference>
<dbReference type="PANTHER" id="PTHR35174:SF3">
    <property type="entry name" value="BLL7171 PROTEIN"/>
    <property type="match status" value="1"/>
</dbReference>
<dbReference type="RefSeq" id="WP_239317648.1">
    <property type="nucleotide sequence ID" value="NZ_BOOH01000060.1"/>
</dbReference>
<proteinExistence type="inferred from homology"/>
<keyword evidence="4" id="KW-1185">Reference proteome</keyword>
<dbReference type="PANTHER" id="PTHR35174">
    <property type="entry name" value="BLL7171 PROTEIN-RELATED"/>
    <property type="match status" value="1"/>
</dbReference>
<organism evidence="3 4">
    <name type="scientific">Planobispora longispora</name>
    <dbReference type="NCBI Taxonomy" id="28887"/>
    <lineage>
        <taxon>Bacteria</taxon>
        <taxon>Bacillati</taxon>
        <taxon>Actinomycetota</taxon>
        <taxon>Actinomycetes</taxon>
        <taxon>Streptosporangiales</taxon>
        <taxon>Streptosporangiaceae</taxon>
        <taxon>Planobispora</taxon>
    </lineage>
</organism>
<comment type="caution">
    <text evidence="3">The sequence shown here is derived from an EMBL/GenBank/DDBJ whole genome shotgun (WGS) entry which is preliminary data.</text>
</comment>
<reference evidence="3 4" key="1">
    <citation type="submission" date="2021-01" db="EMBL/GenBank/DDBJ databases">
        <title>Whole genome shotgun sequence of Planobispora longispora NBRC 13918.</title>
        <authorList>
            <person name="Komaki H."/>
            <person name="Tamura T."/>
        </authorList>
    </citation>
    <scope>NUCLEOTIDE SEQUENCE [LARGE SCALE GENOMIC DNA]</scope>
    <source>
        <strain evidence="3 4">NBRC 13918</strain>
    </source>
</reference>
<accession>A0A8J3RRM9</accession>
<dbReference type="InterPro" id="IPR005545">
    <property type="entry name" value="YCII"/>
</dbReference>
<comment type="similarity">
    <text evidence="1">Belongs to the YciI family.</text>
</comment>
<evidence type="ECO:0000313" key="4">
    <source>
        <dbReference type="Proteomes" id="UP000616724"/>
    </source>
</evidence>
<evidence type="ECO:0000313" key="3">
    <source>
        <dbReference type="EMBL" id="GIH80557.1"/>
    </source>
</evidence>
<dbReference type="EMBL" id="BOOH01000060">
    <property type="protein sequence ID" value="GIH80557.1"/>
    <property type="molecule type" value="Genomic_DNA"/>
</dbReference>
<dbReference type="AlphaFoldDB" id="A0A8J3RRM9"/>
<feature type="domain" description="YCII-related" evidence="2">
    <location>
        <begin position="1"/>
        <end position="107"/>
    </location>
</feature>
<dbReference type="Proteomes" id="UP000616724">
    <property type="component" value="Unassembled WGS sequence"/>
</dbReference>